<dbReference type="Gene3D" id="2.40.70.10">
    <property type="entry name" value="Acid Proteases"/>
    <property type="match status" value="2"/>
</dbReference>
<dbReference type="SUPFAM" id="SSF50630">
    <property type="entry name" value="Acid proteases"/>
    <property type="match status" value="1"/>
</dbReference>
<evidence type="ECO:0000256" key="4">
    <source>
        <dbReference type="ARBA" id="ARBA00022750"/>
    </source>
</evidence>
<keyword evidence="3 8" id="KW-0732">Signal</keyword>
<dbReference type="InterPro" id="IPR021109">
    <property type="entry name" value="Peptidase_aspartic_dom_sf"/>
</dbReference>
<name>G2QNW6_THET4</name>
<dbReference type="EMBL" id="CP003008">
    <property type="protein sequence ID" value="AEO62142.1"/>
    <property type="molecule type" value="Genomic_DNA"/>
</dbReference>
<dbReference type="InParanoid" id="G2QNW6"/>
<dbReference type="VEuPathDB" id="FungiDB:MYCTH_2313164"/>
<comment type="similarity">
    <text evidence="1">Belongs to the peptidase A1 family.</text>
</comment>
<feature type="compositionally biased region" description="Low complexity" evidence="7">
    <location>
        <begin position="481"/>
        <end position="495"/>
    </location>
</feature>
<dbReference type="HOGENOM" id="CLU_013253_9_4_1"/>
<reference evidence="10 11" key="1">
    <citation type="journal article" date="2011" name="Nat. Biotechnol.">
        <title>Comparative genomic analysis of the thermophilic biomass-degrading fungi Myceliophthora thermophila and Thielavia terrestris.</title>
        <authorList>
            <person name="Berka R.M."/>
            <person name="Grigoriev I.V."/>
            <person name="Otillar R."/>
            <person name="Salamov A."/>
            <person name="Grimwood J."/>
            <person name="Reid I."/>
            <person name="Ishmael N."/>
            <person name="John T."/>
            <person name="Darmond C."/>
            <person name="Moisan M.-C."/>
            <person name="Henrissat B."/>
            <person name="Coutinho P.M."/>
            <person name="Lombard V."/>
            <person name="Natvig D.O."/>
            <person name="Lindquist E."/>
            <person name="Schmutz J."/>
            <person name="Lucas S."/>
            <person name="Harris P."/>
            <person name="Powlowski J."/>
            <person name="Bellemare A."/>
            <person name="Taylor D."/>
            <person name="Butler G."/>
            <person name="de Vries R.P."/>
            <person name="Allijn I.E."/>
            <person name="van den Brink J."/>
            <person name="Ushinsky S."/>
            <person name="Storms R."/>
            <person name="Powell A.J."/>
            <person name="Paulsen I.T."/>
            <person name="Elbourne L.D.H."/>
            <person name="Baker S.E."/>
            <person name="Magnuson J."/>
            <person name="LaBoissiere S."/>
            <person name="Clutterbuck A.J."/>
            <person name="Martinez D."/>
            <person name="Wogulis M."/>
            <person name="de Leon A.L."/>
            <person name="Rey M.W."/>
            <person name="Tsang A."/>
        </authorList>
    </citation>
    <scope>NUCLEOTIDE SEQUENCE [LARGE SCALE GENOMIC DNA]</scope>
    <source>
        <strain evidence="11">ATCC 42464 / BCRC 31852 / DSM 1799</strain>
    </source>
</reference>
<dbReference type="GO" id="GO:0004190">
    <property type="term" value="F:aspartic-type endopeptidase activity"/>
    <property type="evidence" value="ECO:0007669"/>
    <property type="project" value="UniProtKB-KW"/>
</dbReference>
<evidence type="ECO:0000256" key="1">
    <source>
        <dbReference type="ARBA" id="ARBA00007447"/>
    </source>
</evidence>
<evidence type="ECO:0000313" key="10">
    <source>
        <dbReference type="EMBL" id="AEO62142.1"/>
    </source>
</evidence>
<feature type="signal peptide" evidence="8">
    <location>
        <begin position="1"/>
        <end position="19"/>
    </location>
</feature>
<dbReference type="PANTHER" id="PTHR47966">
    <property type="entry name" value="BETA-SITE APP-CLEAVING ENZYME, ISOFORM A-RELATED"/>
    <property type="match status" value="1"/>
</dbReference>
<accession>G2QNW6</accession>
<protein>
    <recommendedName>
        <fullName evidence="9">Peptidase A1 domain-containing protein</fullName>
    </recommendedName>
</protein>
<dbReference type="InterPro" id="IPR033121">
    <property type="entry name" value="PEPTIDASE_A1"/>
</dbReference>
<dbReference type="Proteomes" id="UP000007322">
    <property type="component" value="Chromosome 7"/>
</dbReference>
<feature type="active site" evidence="6">
    <location>
        <position position="285"/>
    </location>
</feature>
<evidence type="ECO:0000256" key="6">
    <source>
        <dbReference type="PIRSR" id="PIRSR601461-1"/>
    </source>
</evidence>
<dbReference type="RefSeq" id="XP_003667387.1">
    <property type="nucleotide sequence ID" value="XM_003667339.1"/>
</dbReference>
<feature type="chain" id="PRO_5003435812" description="Peptidase A1 domain-containing protein" evidence="8">
    <location>
        <begin position="20"/>
        <end position="668"/>
    </location>
</feature>
<dbReference type="CDD" id="cd05474">
    <property type="entry name" value="SAP_like"/>
    <property type="match status" value="1"/>
</dbReference>
<evidence type="ECO:0000256" key="5">
    <source>
        <dbReference type="ARBA" id="ARBA00022801"/>
    </source>
</evidence>
<dbReference type="InterPro" id="IPR033876">
    <property type="entry name" value="SAP-like"/>
</dbReference>
<dbReference type="InterPro" id="IPR001461">
    <property type="entry name" value="Aspartic_peptidase_A1"/>
</dbReference>
<dbReference type="KEGG" id="mtm:MYCTH_2313164"/>
<dbReference type="AlphaFoldDB" id="G2QNW6"/>
<evidence type="ECO:0000256" key="8">
    <source>
        <dbReference type="SAM" id="SignalP"/>
    </source>
</evidence>
<keyword evidence="5" id="KW-0378">Hydrolase</keyword>
<dbReference type="OMA" id="FGCKEAT"/>
<proteinExistence type="inferred from homology"/>
<keyword evidence="2" id="KW-0645">Protease</keyword>
<evidence type="ECO:0000259" key="9">
    <source>
        <dbReference type="PROSITE" id="PS51767"/>
    </source>
</evidence>
<organism evidence="10 11">
    <name type="scientific">Thermothelomyces thermophilus (strain ATCC 42464 / BCRC 31852 / DSM 1799)</name>
    <name type="common">Sporotrichum thermophile</name>
    <dbReference type="NCBI Taxonomy" id="573729"/>
    <lineage>
        <taxon>Eukaryota</taxon>
        <taxon>Fungi</taxon>
        <taxon>Dikarya</taxon>
        <taxon>Ascomycota</taxon>
        <taxon>Pezizomycotina</taxon>
        <taxon>Sordariomycetes</taxon>
        <taxon>Sordariomycetidae</taxon>
        <taxon>Sordariales</taxon>
        <taxon>Chaetomiaceae</taxon>
        <taxon>Thermothelomyces</taxon>
    </lineage>
</organism>
<dbReference type="Pfam" id="PF00026">
    <property type="entry name" value="Asp"/>
    <property type="match status" value="1"/>
</dbReference>
<dbReference type="GO" id="GO:0006508">
    <property type="term" value="P:proteolysis"/>
    <property type="evidence" value="ECO:0007669"/>
    <property type="project" value="UniProtKB-KW"/>
</dbReference>
<dbReference type="PROSITE" id="PS51767">
    <property type="entry name" value="PEPTIDASE_A1"/>
    <property type="match status" value="1"/>
</dbReference>
<evidence type="ECO:0000256" key="3">
    <source>
        <dbReference type="ARBA" id="ARBA00022729"/>
    </source>
</evidence>
<dbReference type="eggNOG" id="KOG1339">
    <property type="taxonomic scope" value="Eukaryota"/>
</dbReference>
<keyword evidence="4" id="KW-0064">Aspartyl protease</keyword>
<gene>
    <name evidence="10" type="ORF">MYCTH_2313164</name>
</gene>
<feature type="domain" description="Peptidase A1" evidence="9">
    <location>
        <begin position="72"/>
        <end position="390"/>
    </location>
</feature>
<feature type="active site" evidence="6">
    <location>
        <position position="90"/>
    </location>
</feature>
<feature type="compositionally biased region" description="Low complexity" evidence="7">
    <location>
        <begin position="422"/>
        <end position="468"/>
    </location>
</feature>
<dbReference type="PANTHER" id="PTHR47966:SF65">
    <property type="entry name" value="ASPARTIC-TYPE ENDOPEPTIDASE"/>
    <property type="match status" value="1"/>
</dbReference>
<dbReference type="OrthoDB" id="771136at2759"/>
<sequence length="668" mass="69769">MSFALYAAALLPVAVLGAGLSVPEDNRMVQQDGLLRYPLMPRLGNLLFGKHANITRRQIDTGIFDPLSGTLYTIELTLGTPGQTVPVQFDTGSDMLWVNPVCSKAAEPEFCAAQPRFTDSSTLVDFGEQGNITYGTGYAYYEYVADYVAIGSARITQQVFGVALDSAHADVGIFGAGPNLDGWDSAYPLVVDSLAQQGYTSSRAFSMDLKGFESARGSVIFGGIDTKKYRGSLIKRLIIPAAESPDGYTRFWIYLDGISVNQPDGDVVTVFSTPDGGKGQPVLLDSGYTLSALPRPIFQKLVAAFPSAQYVSSADVYVVDCVDHGEGGSLDFIFGGKTINVPYHEFVWAQPESNTCVLGAFEDDFPVLGDTFLRSAYVVYDWDNRNIYLAQSDDCGSNLVAIGSGPDAVPSIVGECGKPKPTSTSTFSKTSSKTSTASKTSSTSDSTSSSSSHVTTSSSSTTATTLSTHKPPFPTASGNFTTTRSPTTTTASSTISKSTLTITSATTYTITSCPPTVTRCPAHEVTTEIITKTTAVCPETTATYTIPRTITCPGSGGGDDCPPGATRTTTLTVTLSPVGPTDRTTHVVPGVTTTTPTTITAPPTGQTTTTLVPALPPTTTTMSGHRGINGTVTATSKPPAVTAGSAKVGLVSGATAIVAGVMAVLMAL</sequence>
<evidence type="ECO:0000256" key="7">
    <source>
        <dbReference type="SAM" id="MobiDB-lite"/>
    </source>
</evidence>
<dbReference type="GeneID" id="11510094"/>
<evidence type="ECO:0000313" key="11">
    <source>
        <dbReference type="Proteomes" id="UP000007322"/>
    </source>
</evidence>
<keyword evidence="11" id="KW-1185">Reference proteome</keyword>
<evidence type="ECO:0000256" key="2">
    <source>
        <dbReference type="ARBA" id="ARBA00022670"/>
    </source>
</evidence>
<dbReference type="PRINTS" id="PR00792">
    <property type="entry name" value="PEPSIN"/>
</dbReference>
<feature type="region of interest" description="Disordered" evidence="7">
    <location>
        <begin position="412"/>
        <end position="495"/>
    </location>
</feature>